<evidence type="ECO:0000256" key="1">
    <source>
        <dbReference type="ARBA" id="ARBA00008542"/>
    </source>
</evidence>
<dbReference type="NCBIfam" id="TIGR01382">
    <property type="entry name" value="PfpI"/>
    <property type="match status" value="1"/>
</dbReference>
<dbReference type="RefSeq" id="WP_077834355.1">
    <property type="nucleotide sequence ID" value="NZ_CP096983.1"/>
</dbReference>
<dbReference type="EMBL" id="CP096983">
    <property type="protein sequence ID" value="URZ10819.1"/>
    <property type="molecule type" value="Genomic_DNA"/>
</dbReference>
<dbReference type="InterPro" id="IPR006286">
    <property type="entry name" value="C56_PfpI-like"/>
</dbReference>
<dbReference type="Pfam" id="PF01965">
    <property type="entry name" value="DJ-1_PfpI"/>
    <property type="match status" value="1"/>
</dbReference>
<keyword evidence="2" id="KW-0378">Hydrolase</keyword>
<dbReference type="GO" id="GO:0006508">
    <property type="term" value="P:proteolysis"/>
    <property type="evidence" value="ECO:0007669"/>
    <property type="project" value="UniProtKB-KW"/>
</dbReference>
<dbReference type="PANTHER" id="PTHR42733">
    <property type="entry name" value="DJ-1 PROTEIN"/>
    <property type="match status" value="1"/>
</dbReference>
<proteinExistence type="inferred from homology"/>
<dbReference type="GO" id="GO:0008233">
    <property type="term" value="F:peptidase activity"/>
    <property type="evidence" value="ECO:0007669"/>
    <property type="project" value="UniProtKB-KW"/>
</dbReference>
<dbReference type="CDD" id="cd03134">
    <property type="entry name" value="GATase1_PfpI_like"/>
    <property type="match status" value="1"/>
</dbReference>
<comment type="similarity">
    <text evidence="1">Belongs to the peptidase C56 family.</text>
</comment>
<dbReference type="Proteomes" id="UP000190951">
    <property type="component" value="Chromosome"/>
</dbReference>
<gene>
    <name evidence="2" type="primary">yraA</name>
    <name evidence="2" type="ORF">CROST_015340</name>
</gene>
<keyword evidence="2" id="KW-0326">Glycosidase</keyword>
<protein>
    <submittedName>
        <fullName evidence="2">Cysteine protease YraA</fullName>
        <ecNumber evidence="2">3.2.-.-</ecNumber>
    </submittedName>
</protein>
<keyword evidence="3" id="KW-1185">Reference proteome</keyword>
<keyword evidence="2" id="KW-0645">Protease</keyword>
<evidence type="ECO:0000313" key="3">
    <source>
        <dbReference type="Proteomes" id="UP000190951"/>
    </source>
</evidence>
<dbReference type="KEGG" id="crw:CROST_015340"/>
<dbReference type="AlphaFoldDB" id="A0A1S8M2T0"/>
<dbReference type="InterPro" id="IPR002818">
    <property type="entry name" value="DJ-1/PfpI"/>
</dbReference>
<dbReference type="EC" id="3.2.-.-" evidence="2"/>
<name>A0A1S8M2T0_9CLOT</name>
<sequence length="169" mass="19250">MANLIIFVEDEFEDIELLYPLYRLREAGYDVTLVGTGTKYNYTGTHGYIVDVDASAHQIEETNYDGIIIPGGYASYKLRVNDDVKRIVRHMKDNNKLLGVMCEGNYVLISAEVLDGYKVTCKECISDDVINAGGEYIRVGNWVDRNIITAKMQVNLPQFMNDIFEYLNK</sequence>
<reference evidence="2 3" key="1">
    <citation type="submission" date="2022-04" db="EMBL/GenBank/DDBJ databases">
        <title>Genome sequence of C. roseum typestrain.</title>
        <authorList>
            <person name="Poehlein A."/>
            <person name="Schoch T."/>
            <person name="Duerre P."/>
            <person name="Daniel R."/>
        </authorList>
    </citation>
    <scope>NUCLEOTIDE SEQUENCE [LARGE SCALE GENOMIC DNA]</scope>
    <source>
        <strain evidence="2 3">DSM 7320</strain>
    </source>
</reference>
<dbReference type="SUPFAM" id="SSF52317">
    <property type="entry name" value="Class I glutamine amidotransferase-like"/>
    <property type="match status" value="1"/>
</dbReference>
<dbReference type="Gene3D" id="3.40.50.880">
    <property type="match status" value="1"/>
</dbReference>
<dbReference type="InterPro" id="IPR029062">
    <property type="entry name" value="Class_I_gatase-like"/>
</dbReference>
<dbReference type="PANTHER" id="PTHR42733:SF2">
    <property type="entry name" value="DJ-1_THIJ_PFPI FAMILY PROTEIN"/>
    <property type="match status" value="1"/>
</dbReference>
<organism evidence="2 3">
    <name type="scientific">Clostridium felsineum</name>
    <dbReference type="NCBI Taxonomy" id="36839"/>
    <lineage>
        <taxon>Bacteria</taxon>
        <taxon>Bacillati</taxon>
        <taxon>Bacillota</taxon>
        <taxon>Clostridia</taxon>
        <taxon>Eubacteriales</taxon>
        <taxon>Clostridiaceae</taxon>
        <taxon>Clostridium</taxon>
    </lineage>
</organism>
<accession>A0A1S8M2T0</accession>
<evidence type="ECO:0000313" key="2">
    <source>
        <dbReference type="EMBL" id="URZ10819.1"/>
    </source>
</evidence>
<dbReference type="PROSITE" id="PS51276">
    <property type="entry name" value="PEPTIDASE_C56_PFPI"/>
    <property type="match status" value="1"/>
</dbReference>
<dbReference type="STRING" id="84029.CROST_06730"/>
<dbReference type="GO" id="GO:0016798">
    <property type="term" value="F:hydrolase activity, acting on glycosyl bonds"/>
    <property type="evidence" value="ECO:0007669"/>
    <property type="project" value="UniProtKB-KW"/>
</dbReference>